<dbReference type="Proteomes" id="UP001183817">
    <property type="component" value="Unassembled WGS sequence"/>
</dbReference>
<proteinExistence type="predicted"/>
<keyword evidence="1" id="KW-1133">Transmembrane helix</keyword>
<comment type="caution">
    <text evidence="2">The sequence shown here is derived from an EMBL/GenBank/DDBJ whole genome shotgun (WGS) entry which is preliminary data.</text>
</comment>
<keyword evidence="1" id="KW-0472">Membrane</keyword>
<dbReference type="EMBL" id="JAVDYI010000001">
    <property type="protein sequence ID" value="MDR7359238.1"/>
    <property type="molecule type" value="Genomic_DNA"/>
</dbReference>
<accession>A0ABU2BKV4</accession>
<evidence type="ECO:0008006" key="4">
    <source>
        <dbReference type="Google" id="ProtNLM"/>
    </source>
</evidence>
<gene>
    <name evidence="2" type="ORF">J2S64_002929</name>
</gene>
<name>A0ABU2BKV4_9MICC</name>
<keyword evidence="1" id="KW-0812">Transmembrane</keyword>
<evidence type="ECO:0000256" key="1">
    <source>
        <dbReference type="SAM" id="Phobius"/>
    </source>
</evidence>
<reference evidence="2 3" key="1">
    <citation type="submission" date="2023-07" db="EMBL/GenBank/DDBJ databases">
        <title>Sequencing the genomes of 1000 actinobacteria strains.</title>
        <authorList>
            <person name="Klenk H.-P."/>
        </authorList>
    </citation>
    <scope>NUCLEOTIDE SEQUENCE [LARGE SCALE GENOMIC DNA]</scope>
    <source>
        <strain evidence="2 3">DSM 20167</strain>
    </source>
</reference>
<evidence type="ECO:0000313" key="3">
    <source>
        <dbReference type="Proteomes" id="UP001183817"/>
    </source>
</evidence>
<organism evidence="2 3">
    <name type="scientific">Paeniglutamicibacter sulfureus</name>
    <dbReference type="NCBI Taxonomy" id="43666"/>
    <lineage>
        <taxon>Bacteria</taxon>
        <taxon>Bacillati</taxon>
        <taxon>Actinomycetota</taxon>
        <taxon>Actinomycetes</taxon>
        <taxon>Micrococcales</taxon>
        <taxon>Micrococcaceae</taxon>
        <taxon>Paeniglutamicibacter</taxon>
    </lineage>
</organism>
<protein>
    <recommendedName>
        <fullName evidence="4">DUF3592 domain-containing protein</fullName>
    </recommendedName>
</protein>
<feature type="transmembrane region" description="Helical" evidence="1">
    <location>
        <begin position="14"/>
        <end position="32"/>
    </location>
</feature>
<feature type="transmembrane region" description="Helical" evidence="1">
    <location>
        <begin position="105"/>
        <end position="129"/>
    </location>
</feature>
<evidence type="ECO:0000313" key="2">
    <source>
        <dbReference type="EMBL" id="MDR7359238.1"/>
    </source>
</evidence>
<keyword evidence="3" id="KW-1185">Reference proteome</keyword>
<dbReference type="RefSeq" id="WP_302264453.1">
    <property type="nucleotide sequence ID" value="NZ_BAAAWO010000001.1"/>
</dbReference>
<sequence length="130" mass="14568">MQDLLRSLGPALDLIGWVALIAAAGFYAFALAERRRDAGWKTADYRIAVLEGQECLVFHTADGTIRSELLVLERPHPPEGEALVYYREDKTGSWQLEKPHSQVRFLYWTAAALAAGFVLSKVLSIIAHWN</sequence>